<name>A0A2S9Q2N4_9ACTN</name>
<sequence length="279" mass="29044">MSAPDQLLVIIDPVARHGDGESVRIAKDVLCARADVRICLPDGPAEFARALERCGSRRPVVVGDDRALLRAVDRLHRGRGLGEGPLSVVPVGAPGAVQLAGGLGVPLGAVAAARAVLEGVARRLDLLVDDSGGVVLRGLRIPAGTRAPLGTPYAPGAPGAVWDTCRSLMRTLVGPPASAGPARPARTHRLRVEADGMLLSDLDAPVEDVTVLSRDGVAEVVVRPRAGAAPIRREASAVTVSGASFRYRADTAQVTGPVWTRTWTLRRSAWALTLPVPAP</sequence>
<evidence type="ECO:0000313" key="1">
    <source>
        <dbReference type="EMBL" id="PRH80929.1"/>
    </source>
</evidence>
<dbReference type="InterPro" id="IPR017438">
    <property type="entry name" value="ATP-NAD_kinase_N"/>
</dbReference>
<evidence type="ECO:0000313" key="2">
    <source>
        <dbReference type="Proteomes" id="UP000239322"/>
    </source>
</evidence>
<keyword evidence="1" id="KW-0418">Kinase</keyword>
<protein>
    <submittedName>
        <fullName evidence="1">Diacylglycerol kinase</fullName>
    </submittedName>
</protein>
<dbReference type="RefSeq" id="WP_105867005.1">
    <property type="nucleotide sequence ID" value="NZ_PVLV01000019.1"/>
</dbReference>
<dbReference type="SUPFAM" id="SSF111331">
    <property type="entry name" value="NAD kinase/diacylglycerol kinase-like"/>
    <property type="match status" value="1"/>
</dbReference>
<accession>A0A2S9Q2N4</accession>
<dbReference type="Gene3D" id="3.40.50.10330">
    <property type="entry name" value="Probable inorganic polyphosphate/atp-NAD kinase, domain 1"/>
    <property type="match status" value="1"/>
</dbReference>
<dbReference type="InterPro" id="IPR016064">
    <property type="entry name" value="NAD/diacylglycerol_kinase_sf"/>
</dbReference>
<keyword evidence="2" id="KW-1185">Reference proteome</keyword>
<dbReference type="EMBL" id="PVLV01000019">
    <property type="protein sequence ID" value="PRH80929.1"/>
    <property type="molecule type" value="Genomic_DNA"/>
</dbReference>
<organism evidence="1 2">
    <name type="scientific">Streptomyces solincola</name>
    <dbReference type="NCBI Taxonomy" id="2100817"/>
    <lineage>
        <taxon>Bacteria</taxon>
        <taxon>Bacillati</taxon>
        <taxon>Actinomycetota</taxon>
        <taxon>Actinomycetes</taxon>
        <taxon>Kitasatosporales</taxon>
        <taxon>Streptomycetaceae</taxon>
        <taxon>Streptomyces</taxon>
    </lineage>
</organism>
<dbReference type="GO" id="GO:0016301">
    <property type="term" value="F:kinase activity"/>
    <property type="evidence" value="ECO:0007669"/>
    <property type="project" value="UniProtKB-KW"/>
</dbReference>
<comment type="caution">
    <text evidence="1">The sequence shown here is derived from an EMBL/GenBank/DDBJ whole genome shotgun (WGS) entry which is preliminary data.</text>
</comment>
<reference evidence="1 2" key="1">
    <citation type="submission" date="2018-03" db="EMBL/GenBank/DDBJ databases">
        <title>Novel Streptomyces sp. from soil.</title>
        <authorList>
            <person name="Tan G.Y.A."/>
            <person name="Lee Z.Y."/>
        </authorList>
    </citation>
    <scope>NUCLEOTIDE SEQUENCE [LARGE SCALE GENOMIC DNA]</scope>
    <source>
        <strain evidence="1 2">ST5x</strain>
    </source>
</reference>
<gene>
    <name evidence="1" type="ORF">C6N75_01485</name>
</gene>
<keyword evidence="1" id="KW-0808">Transferase</keyword>
<dbReference type="OrthoDB" id="142078at2"/>
<proteinExistence type="predicted"/>
<dbReference type="AlphaFoldDB" id="A0A2S9Q2N4"/>
<dbReference type="Proteomes" id="UP000239322">
    <property type="component" value="Unassembled WGS sequence"/>
</dbReference>